<evidence type="ECO:0000313" key="10">
    <source>
        <dbReference type="Proteomes" id="UP000054481"/>
    </source>
</evidence>
<gene>
    <name evidence="9" type="ORF">HIM_11604</name>
</gene>
<dbReference type="GO" id="GO:0004066">
    <property type="term" value="F:asparagine synthase (glutamine-hydrolyzing) activity"/>
    <property type="evidence" value="ECO:0007669"/>
    <property type="project" value="InterPro"/>
</dbReference>
<organism evidence="9 10">
    <name type="scientific">Hirsutella minnesotensis 3608</name>
    <dbReference type="NCBI Taxonomy" id="1043627"/>
    <lineage>
        <taxon>Eukaryota</taxon>
        <taxon>Fungi</taxon>
        <taxon>Dikarya</taxon>
        <taxon>Ascomycota</taxon>
        <taxon>Pezizomycotina</taxon>
        <taxon>Sordariomycetes</taxon>
        <taxon>Hypocreomycetidae</taxon>
        <taxon>Hypocreales</taxon>
        <taxon>Ophiocordycipitaceae</taxon>
        <taxon>Hirsutella</taxon>
    </lineage>
</organism>
<comment type="similarity">
    <text evidence="1">Belongs to the asparagine synthetase family.</text>
</comment>
<evidence type="ECO:0000256" key="3">
    <source>
        <dbReference type="ARBA" id="ARBA00022840"/>
    </source>
</evidence>
<evidence type="ECO:0000313" key="9">
    <source>
        <dbReference type="EMBL" id="KJZ69002.1"/>
    </source>
</evidence>
<feature type="binding site" evidence="6">
    <location>
        <position position="328"/>
    </location>
    <ligand>
        <name>ATP</name>
        <dbReference type="ChEBI" id="CHEBI:30616"/>
    </ligand>
</feature>
<accession>A0A0F7ZWH9</accession>
<dbReference type="OrthoDB" id="409189at2759"/>
<dbReference type="Pfam" id="PF13537">
    <property type="entry name" value="GATase_7"/>
    <property type="match status" value="1"/>
</dbReference>
<dbReference type="PIRSF" id="PIRSF001589">
    <property type="entry name" value="Asn_synthetase_glu-h"/>
    <property type="match status" value="1"/>
</dbReference>
<keyword evidence="2 5" id="KW-0547">Nucleotide-binding</keyword>
<sequence>MCGILASCLCRGGQNLDRNKEGTNGIVNDSSSQTARDTFAKELHAGADAIKHRGPDGNGVWVSQDGRVGLAHCRLSINDLSENGFQPLHSNDRTVHAVVNGEIYDHDRLRELCVTEHGYHFTSESDSELVIALYLIFGTPGLFKHLRGEFAFVLFDQRQSSRKVIAGRDRFGIKPLLWTVVGQRILFASEAKAFLPLGWTPEWDVRGITDCGWLLDDRTIFKGVKKLMPGHWIEITDKRGLEMHRYWDAEYPDKTKPEERTVDDMILGVRQRLVEAVRLRLRADVPVGVYLSGGIDSSAIAGIVTDLARNESIKIGNKQAQKVTCFSIQFGEESGYDETAIANRTAEWLGVESHKLNMTEDKLADNFAEAAYHSEHHHFDLNAVSKFALSKLVKEKGIKAVLTGEGSDEHFCGYPSFATEFLREADLAMPESILAKDGNLRDQLYRVASSETDANWRCQEASTRIKVSWDVNDNNMTRSLLAWQPPHGLYKSWVHDQHKSDWDSRKTVLAAHSKQTLNSMREKWHPAHTAMHLWNKSILINVILACLGDRTEMAHSIEGRTPFLDHHLAEYVNSLPPSVKLRYTQPDKDEQDQSMALGALTEKWILREAARPFITKELYERKKVTFWAPTVWPKGGRLHTMFQKLLTREAVENLGFVDYAAVERALERGFGPDADPASFRTLCYTGGWVTLAARFGIKKAFVEE</sequence>
<dbReference type="InterPro" id="IPR029055">
    <property type="entry name" value="Ntn_hydrolases_N"/>
</dbReference>
<evidence type="ECO:0000259" key="8">
    <source>
        <dbReference type="PROSITE" id="PS51278"/>
    </source>
</evidence>
<evidence type="ECO:0000256" key="5">
    <source>
        <dbReference type="PIRNR" id="PIRNR001589"/>
    </source>
</evidence>
<keyword evidence="10" id="KW-1185">Reference proteome</keyword>
<reference evidence="9 10" key="1">
    <citation type="journal article" date="2014" name="Genome Biol. Evol.">
        <title>Comparative genomics and transcriptomics analyses reveal divergent lifestyle features of nematode endoparasitic fungus Hirsutella minnesotensis.</title>
        <authorList>
            <person name="Lai Y."/>
            <person name="Liu K."/>
            <person name="Zhang X."/>
            <person name="Zhang X."/>
            <person name="Li K."/>
            <person name="Wang N."/>
            <person name="Shu C."/>
            <person name="Wu Y."/>
            <person name="Wang C."/>
            <person name="Bushley K.E."/>
            <person name="Xiang M."/>
            <person name="Liu X."/>
        </authorList>
    </citation>
    <scope>NUCLEOTIDE SEQUENCE [LARGE SCALE GENOMIC DNA]</scope>
    <source>
        <strain evidence="9 10">3608</strain>
    </source>
</reference>
<dbReference type="InterPro" id="IPR006426">
    <property type="entry name" value="Asn_synth_AEB"/>
</dbReference>
<proteinExistence type="inferred from homology"/>
<dbReference type="SUPFAM" id="SSF52402">
    <property type="entry name" value="Adenine nucleotide alpha hydrolases-like"/>
    <property type="match status" value="1"/>
</dbReference>
<dbReference type="GO" id="GO:0005524">
    <property type="term" value="F:ATP binding"/>
    <property type="evidence" value="ECO:0007669"/>
    <property type="project" value="UniProtKB-KW"/>
</dbReference>
<feature type="site" description="Important for beta-aspartyl-AMP intermediate formation" evidence="7">
    <location>
        <position position="405"/>
    </location>
</feature>
<evidence type="ECO:0000256" key="6">
    <source>
        <dbReference type="PIRSR" id="PIRSR001589-2"/>
    </source>
</evidence>
<evidence type="ECO:0000256" key="4">
    <source>
        <dbReference type="ARBA" id="ARBA00022962"/>
    </source>
</evidence>
<dbReference type="AlphaFoldDB" id="A0A0F7ZWH9"/>
<keyword evidence="4" id="KW-0315">Glutamine amidotransferase</keyword>
<evidence type="ECO:0000256" key="2">
    <source>
        <dbReference type="ARBA" id="ARBA00022741"/>
    </source>
</evidence>
<dbReference type="Proteomes" id="UP000054481">
    <property type="component" value="Unassembled WGS sequence"/>
</dbReference>
<dbReference type="PANTHER" id="PTHR43284:SF1">
    <property type="entry name" value="ASPARAGINE SYNTHETASE"/>
    <property type="match status" value="1"/>
</dbReference>
<dbReference type="InterPro" id="IPR001962">
    <property type="entry name" value="Asn_synthase"/>
</dbReference>
<dbReference type="SUPFAM" id="SSF56235">
    <property type="entry name" value="N-terminal nucleophile aminohydrolases (Ntn hydrolases)"/>
    <property type="match status" value="1"/>
</dbReference>
<dbReference type="GO" id="GO:0006529">
    <property type="term" value="P:asparagine biosynthetic process"/>
    <property type="evidence" value="ECO:0007669"/>
    <property type="project" value="InterPro"/>
</dbReference>
<dbReference type="Gene3D" id="3.60.20.10">
    <property type="entry name" value="Glutamine Phosphoribosylpyrophosphate, subunit 1, domain 1"/>
    <property type="match status" value="1"/>
</dbReference>
<evidence type="ECO:0000256" key="1">
    <source>
        <dbReference type="ARBA" id="ARBA00005752"/>
    </source>
</evidence>
<dbReference type="CDD" id="cd00712">
    <property type="entry name" value="AsnB"/>
    <property type="match status" value="1"/>
</dbReference>
<dbReference type="NCBIfam" id="TIGR01536">
    <property type="entry name" value="asn_synth_AEB"/>
    <property type="match status" value="1"/>
</dbReference>
<dbReference type="PANTHER" id="PTHR43284">
    <property type="entry name" value="ASPARAGINE SYNTHETASE (GLUTAMINE-HYDROLYZING)"/>
    <property type="match status" value="1"/>
</dbReference>
<dbReference type="InterPro" id="IPR017932">
    <property type="entry name" value="GATase_2_dom"/>
</dbReference>
<dbReference type="PROSITE" id="PS51278">
    <property type="entry name" value="GATASE_TYPE_2"/>
    <property type="match status" value="1"/>
</dbReference>
<evidence type="ECO:0000256" key="7">
    <source>
        <dbReference type="PIRSR" id="PIRSR001589-3"/>
    </source>
</evidence>
<dbReference type="Pfam" id="PF00733">
    <property type="entry name" value="Asn_synthase"/>
    <property type="match status" value="1"/>
</dbReference>
<dbReference type="Gene3D" id="3.40.50.620">
    <property type="entry name" value="HUPs"/>
    <property type="match status" value="2"/>
</dbReference>
<dbReference type="EMBL" id="KQ030778">
    <property type="protein sequence ID" value="KJZ69002.1"/>
    <property type="molecule type" value="Genomic_DNA"/>
</dbReference>
<keyword evidence="3 5" id="KW-0067">ATP-binding</keyword>
<protein>
    <recommendedName>
        <fullName evidence="8">Glutamine amidotransferase type-2 domain-containing protein</fullName>
    </recommendedName>
</protein>
<dbReference type="GO" id="GO:0005829">
    <property type="term" value="C:cytosol"/>
    <property type="evidence" value="ECO:0007669"/>
    <property type="project" value="TreeGrafter"/>
</dbReference>
<dbReference type="InterPro" id="IPR014729">
    <property type="entry name" value="Rossmann-like_a/b/a_fold"/>
</dbReference>
<dbReference type="InterPro" id="IPR051786">
    <property type="entry name" value="ASN_synthetase/amidase"/>
</dbReference>
<feature type="domain" description="Glutamine amidotransferase type-2" evidence="8">
    <location>
        <begin position="2"/>
        <end position="238"/>
    </location>
</feature>
<name>A0A0F7ZWH9_9HYPO</name>
<dbReference type="CDD" id="cd01991">
    <property type="entry name" value="Asn_synthase_B_C"/>
    <property type="match status" value="1"/>
</dbReference>
<dbReference type="InterPro" id="IPR033738">
    <property type="entry name" value="AsnB_N"/>
</dbReference>
<feature type="binding site" evidence="6">
    <location>
        <position position="126"/>
    </location>
    <ligand>
        <name>L-glutamine</name>
        <dbReference type="ChEBI" id="CHEBI:58359"/>
    </ligand>
</feature>